<name>A0ABP7DEG5_9MICC</name>
<feature type="compositionally biased region" description="Gly residues" evidence="1">
    <location>
        <begin position="96"/>
        <end position="116"/>
    </location>
</feature>
<evidence type="ECO:0000256" key="1">
    <source>
        <dbReference type="SAM" id="MobiDB-lite"/>
    </source>
</evidence>
<sequence>MRVVLCSRCPSSVSTRSAFGRRSHARTRVGAASGTGPAAPAGVPGAAPDPNPSIPNHATSKRSVFHRHGEDRHSRRNAAVRSREIPGSGKGRRFGEGMGFGEGTGLGEGTECGRGAAGFAMPTV</sequence>
<comment type="caution">
    <text evidence="2">The sequence shown here is derived from an EMBL/GenBank/DDBJ whole genome shotgun (WGS) entry which is preliminary data.</text>
</comment>
<dbReference type="EMBL" id="BAABEO010000034">
    <property type="protein sequence ID" value="GAA3703382.1"/>
    <property type="molecule type" value="Genomic_DNA"/>
</dbReference>
<feature type="region of interest" description="Disordered" evidence="1">
    <location>
        <begin position="12"/>
        <end position="124"/>
    </location>
</feature>
<organism evidence="2 3">
    <name type="scientific">Arthrobacter ginkgonis</name>
    <dbReference type="NCBI Taxonomy" id="1630594"/>
    <lineage>
        <taxon>Bacteria</taxon>
        <taxon>Bacillati</taxon>
        <taxon>Actinomycetota</taxon>
        <taxon>Actinomycetes</taxon>
        <taxon>Micrococcales</taxon>
        <taxon>Micrococcaceae</taxon>
        <taxon>Arthrobacter</taxon>
    </lineage>
</organism>
<accession>A0ABP7DEG5</accession>
<evidence type="ECO:0000313" key="2">
    <source>
        <dbReference type="EMBL" id="GAA3703382.1"/>
    </source>
</evidence>
<dbReference type="Proteomes" id="UP001500752">
    <property type="component" value="Unassembled WGS sequence"/>
</dbReference>
<proteinExistence type="predicted"/>
<gene>
    <name evidence="2" type="ORF">GCM10023081_44730</name>
</gene>
<feature type="compositionally biased region" description="Low complexity" evidence="1">
    <location>
        <begin position="30"/>
        <end position="46"/>
    </location>
</feature>
<protein>
    <submittedName>
        <fullName evidence="2">Uncharacterized protein</fullName>
    </submittedName>
</protein>
<reference evidence="3" key="1">
    <citation type="journal article" date="2019" name="Int. J. Syst. Evol. Microbiol.">
        <title>The Global Catalogue of Microorganisms (GCM) 10K type strain sequencing project: providing services to taxonomists for standard genome sequencing and annotation.</title>
        <authorList>
            <consortium name="The Broad Institute Genomics Platform"/>
            <consortium name="The Broad Institute Genome Sequencing Center for Infectious Disease"/>
            <person name="Wu L."/>
            <person name="Ma J."/>
        </authorList>
    </citation>
    <scope>NUCLEOTIDE SEQUENCE [LARGE SCALE GENOMIC DNA]</scope>
    <source>
        <strain evidence="3">JCM 30742</strain>
    </source>
</reference>
<keyword evidence="3" id="KW-1185">Reference proteome</keyword>
<evidence type="ECO:0000313" key="3">
    <source>
        <dbReference type="Proteomes" id="UP001500752"/>
    </source>
</evidence>